<comment type="caution">
    <text evidence="1">The sequence shown here is derived from an EMBL/GenBank/DDBJ whole genome shotgun (WGS) entry which is preliminary data.</text>
</comment>
<accession>A0ACC1M4I5</accession>
<dbReference type="EMBL" id="JANBVB010000329">
    <property type="protein sequence ID" value="KAJ2895109.1"/>
    <property type="molecule type" value="Genomic_DNA"/>
</dbReference>
<name>A0ACC1M4I5_9FUNG</name>
<evidence type="ECO:0000313" key="1">
    <source>
        <dbReference type="EMBL" id="KAJ2895109.1"/>
    </source>
</evidence>
<feature type="non-terminal residue" evidence="1">
    <location>
        <position position="671"/>
    </location>
</feature>
<gene>
    <name evidence="1" type="ORF">IWW38_002382</name>
</gene>
<proteinExistence type="predicted"/>
<organism evidence="1 2">
    <name type="scientific">Coemansia aciculifera</name>
    <dbReference type="NCBI Taxonomy" id="417176"/>
    <lineage>
        <taxon>Eukaryota</taxon>
        <taxon>Fungi</taxon>
        <taxon>Fungi incertae sedis</taxon>
        <taxon>Zoopagomycota</taxon>
        <taxon>Kickxellomycotina</taxon>
        <taxon>Kickxellomycetes</taxon>
        <taxon>Kickxellales</taxon>
        <taxon>Kickxellaceae</taxon>
        <taxon>Coemansia</taxon>
    </lineage>
</organism>
<keyword evidence="2" id="KW-1185">Reference proteome</keyword>
<dbReference type="Proteomes" id="UP001139981">
    <property type="component" value="Unassembled WGS sequence"/>
</dbReference>
<reference evidence="1" key="1">
    <citation type="submission" date="2022-07" db="EMBL/GenBank/DDBJ databases">
        <title>Phylogenomic reconstructions and comparative analyses of Kickxellomycotina fungi.</title>
        <authorList>
            <person name="Reynolds N.K."/>
            <person name="Stajich J.E."/>
            <person name="Barry K."/>
            <person name="Grigoriev I.V."/>
            <person name="Crous P."/>
            <person name="Smith M.E."/>
        </authorList>
    </citation>
    <scope>NUCLEOTIDE SEQUENCE</scope>
    <source>
        <strain evidence="1">CBS 190363</strain>
    </source>
</reference>
<evidence type="ECO:0000313" key="2">
    <source>
        <dbReference type="Proteomes" id="UP001139981"/>
    </source>
</evidence>
<protein>
    <submittedName>
        <fullName evidence="1">Uncharacterized protein</fullName>
    </submittedName>
</protein>
<sequence length="671" mass="74664">MDSSPSVGKQYLVGNAGKENLKSLMSAQRPQQAIKEFGEQNSLDIPAADTIYELLDSLGHNRRSIHSLALDSVVAAALKQIHGAPLSPDMHLALLTQLRPYLWVPRLRQLPLALLARQPQLPMPLDIRDAILMTPDLYNACGLAIKRKLWLLDVPLFEAYMMPLIRTYANSAELRELSREMSNDCARRRREHPALAAIANSIDTNLQLYMQTLGMVRTLFLETRDTALGTLRLDLAMAMYDNDVTDVVNNDVCYVLARSLDACVTKQMMDDAETNRLQTFFDGFVDELKSDDTPYGEIALILSSPFVRHMLAQHVLSILEDIAPNAEFSTRYADLERPRIMLTMGLMAVDILQTGTVTIPKTYRKITRTFFPSILRFITLAQNRDRRLGYFASPGGDGRNRKRPRLDWEAANPSSATGGREASESDSMDVVENGLEPTNDDFLILSTFELARQVLYVFLLKRVDNMDFGMLNVWLPIVSETLPTFLLPESESDLRTNVAAAAATVAAENPEPRPVPESNKLFVFEFDSFIHSLIAHMKSTGSAVAVLLNSVDQRLGQDDGDVGIDAIQVPLVKLLDQAGRLRHCGHEQTIVFLTACAHALSADYGSNSSLIRNKENAVYFIFKMAEHAAAHYAVDPSNVASLKVRYEQLAAASPKQAFDYRICKANCPNAA</sequence>